<evidence type="ECO:0000313" key="2">
    <source>
        <dbReference type="RefSeq" id="XP_016679348.1"/>
    </source>
</evidence>
<dbReference type="InterPro" id="IPR040344">
    <property type="entry name" value="At3g17950-like"/>
</dbReference>
<evidence type="ECO:0000313" key="1">
    <source>
        <dbReference type="Proteomes" id="UP000818029"/>
    </source>
</evidence>
<dbReference type="Proteomes" id="UP000818029">
    <property type="component" value="Chromosome D11"/>
</dbReference>
<dbReference type="KEGG" id="ghi:107898350"/>
<accession>A0A1U8ISF6</accession>
<dbReference type="AlphaFoldDB" id="A0A1U8ISF6"/>
<reference evidence="2" key="2">
    <citation type="submission" date="2025-08" db="UniProtKB">
        <authorList>
            <consortium name="RefSeq"/>
        </authorList>
    </citation>
    <scope>IDENTIFICATION</scope>
</reference>
<dbReference type="GeneID" id="107898350"/>
<protein>
    <submittedName>
        <fullName evidence="2">Uncharacterized protein At3g17950</fullName>
    </submittedName>
</protein>
<dbReference type="PANTHER" id="PTHR33544:SF3">
    <property type="entry name" value="60S RIBOSOMAL PROTEIN L36"/>
    <property type="match status" value="1"/>
</dbReference>
<proteinExistence type="predicted"/>
<keyword evidence="1" id="KW-1185">Reference proteome</keyword>
<gene>
    <name evidence="2" type="primary">LOC107898350</name>
</gene>
<reference evidence="1" key="1">
    <citation type="journal article" date="2020" name="Nat. Genet.">
        <title>Genomic diversifications of five Gossypium allopolyploid species and their impact on cotton improvement.</title>
        <authorList>
            <person name="Chen Z.J."/>
            <person name="Sreedasyam A."/>
            <person name="Ando A."/>
            <person name="Song Q."/>
            <person name="De Santiago L.M."/>
            <person name="Hulse-Kemp A.M."/>
            <person name="Ding M."/>
            <person name="Ye W."/>
            <person name="Kirkbride R.C."/>
            <person name="Jenkins J."/>
            <person name="Plott C."/>
            <person name="Lovell J."/>
            <person name="Lin Y.M."/>
            <person name="Vaughn R."/>
            <person name="Liu B."/>
            <person name="Simpson S."/>
            <person name="Scheffler B.E."/>
            <person name="Wen L."/>
            <person name="Saski C.A."/>
            <person name="Grover C.E."/>
            <person name="Hu G."/>
            <person name="Conover J.L."/>
            <person name="Carlson J.W."/>
            <person name="Shu S."/>
            <person name="Boston L.B."/>
            <person name="Williams M."/>
            <person name="Peterson D.G."/>
            <person name="McGee K."/>
            <person name="Jones D.C."/>
            <person name="Wendel J.F."/>
            <person name="Stelly D.M."/>
            <person name="Grimwood J."/>
            <person name="Schmutz J."/>
        </authorList>
    </citation>
    <scope>NUCLEOTIDE SEQUENCE [LARGE SCALE GENOMIC DNA]</scope>
    <source>
        <strain evidence="1">cv. TM-1</strain>
    </source>
</reference>
<dbReference type="STRING" id="3635.A0A1U8ISF6"/>
<dbReference type="OrthoDB" id="1898359at2759"/>
<organism evidence="1 2">
    <name type="scientific">Gossypium hirsutum</name>
    <name type="common">Upland cotton</name>
    <name type="synonym">Gossypium mexicanum</name>
    <dbReference type="NCBI Taxonomy" id="3635"/>
    <lineage>
        <taxon>Eukaryota</taxon>
        <taxon>Viridiplantae</taxon>
        <taxon>Streptophyta</taxon>
        <taxon>Embryophyta</taxon>
        <taxon>Tracheophyta</taxon>
        <taxon>Spermatophyta</taxon>
        <taxon>Magnoliopsida</taxon>
        <taxon>eudicotyledons</taxon>
        <taxon>Gunneridae</taxon>
        <taxon>Pentapetalae</taxon>
        <taxon>rosids</taxon>
        <taxon>malvids</taxon>
        <taxon>Malvales</taxon>
        <taxon>Malvaceae</taxon>
        <taxon>Malvoideae</taxon>
        <taxon>Gossypium</taxon>
    </lineage>
</organism>
<dbReference type="PANTHER" id="PTHR33544">
    <property type="entry name" value="DUF4005 DOMAIN-CONTAINING PROTEIN-RELATED"/>
    <property type="match status" value="1"/>
</dbReference>
<dbReference type="RefSeq" id="XP_016679348.1">
    <property type="nucleotide sequence ID" value="XM_016823859.2"/>
</dbReference>
<dbReference type="PaxDb" id="3635-A0A1U8ISF6"/>
<sequence>MAQREEQGWPLGLEPLNARIGLVRNHEFSGSISFTTLLTASSPTSCFSSSSDLDTESTGSFFHDKSIPLGTLIGLSSFLELSSRSSTRQRTTQSSTNHNNGYKSRPWPFSLCPKLTTDAVYTSNKSRSLGHFLAVERRAATGNIGRRDRISVGDRPVGDLSPVMLNTEQNSLFVSDRIAPRIDGRKPADRGLLEHGHGYGVPLLLSCLCRQLMK</sequence>
<name>A0A1U8ISF6_GOSHI</name>